<dbReference type="EMBL" id="UZAU01000581">
    <property type="status" value="NOT_ANNOTATED_CDS"/>
    <property type="molecule type" value="Genomic_DNA"/>
</dbReference>
<reference evidence="3" key="2">
    <citation type="submission" date="2021-03" db="UniProtKB">
        <authorList>
            <consortium name="EnsemblPlants"/>
        </authorList>
    </citation>
    <scope>IDENTIFICATION</scope>
</reference>
<dbReference type="Gene3D" id="3.60.10.10">
    <property type="entry name" value="Endonuclease/exonuclease/phosphatase"/>
    <property type="match status" value="1"/>
</dbReference>
<dbReference type="Proteomes" id="UP000596661">
    <property type="component" value="Chromosome 6"/>
</dbReference>
<dbReference type="PANTHER" id="PTHR33710">
    <property type="entry name" value="BNAC02G09200D PROTEIN"/>
    <property type="match status" value="1"/>
</dbReference>
<protein>
    <recommendedName>
        <fullName evidence="2">DUF4283 domain-containing protein</fullName>
    </recommendedName>
</protein>
<evidence type="ECO:0000256" key="1">
    <source>
        <dbReference type="SAM" id="MobiDB-lite"/>
    </source>
</evidence>
<dbReference type="PANTHER" id="PTHR33710:SF71">
    <property type="entry name" value="ENDONUCLEASE_EXONUCLEASE_PHOSPHATASE DOMAIN-CONTAINING PROTEIN"/>
    <property type="match status" value="1"/>
</dbReference>
<sequence>MEVNRSVNKDIHVESDDENMNKILERDNALELEILELFEDISLEDVVANKACVGKVISWKDMPTSVVKKILTGVLRRLGPWRIKKCEDGILGFFFEHEEDCSFVLQKRPWLVNGILLNLKPWPMEGDVHVGEFAVARFWVQIHRLPTRCLTNDNAPIMAKKIGSFVLADDKSKTELVRREIGSLGQKLPCSDGDGHSKGGLDTANVPKWELHRKDHRGTWKRRLVPDSKVSNGETSKDKETAIAMVADKSSTVMSCPSTGSAHNAKATTLYDSGSGNEEDKQCTRTVGEMTDVAKEGGDPEGSMAMKANFLNLLMPDFAKVVDRPELIPDLGPTLAQCLDAPHEWLCLSQKPHLFLEPTPICWRNSDTEAQKLFFQLYGLDFLNLYKAQQKSRGKEKKGSMKRSSGVKTRSGRKKCVINDTKTSESTGNLDEILANCVEVEVVYEKNFMNGEEAAGLIRDSDTDVIFLSETKVDTVFMVSIMNRLGFVNSWCISANGIAGGFCVAWRTGIDCQVLETFEAGFHLTVQLDLGQPSLCLFCVYGWGRKFARKKGALLKFFLFNTGGVDLGCKGGINTWQNSRNACNRICKRLDKAIADANWCTEYPKAQVFNYPIAGSDHAPICLNLRGEVTKLNYPFRFLEVWTSRSDYETVIKNSWMRSITGSSATKLLKKLNCTKYDLKKWNQEVYGFCDKKLMGLLRQLGIIQKEAISQTNVEKEAEIQLEIIEMEGRIDRIWK</sequence>
<keyword evidence="4" id="KW-1185">Reference proteome</keyword>
<dbReference type="AlphaFoldDB" id="A0A803Q042"/>
<dbReference type="Gramene" id="evm.model.06.823">
    <property type="protein sequence ID" value="cds.evm.model.06.823"/>
    <property type="gene ID" value="evm.TU.06.823"/>
</dbReference>
<evidence type="ECO:0000313" key="4">
    <source>
        <dbReference type="Proteomes" id="UP000596661"/>
    </source>
</evidence>
<evidence type="ECO:0000259" key="2">
    <source>
        <dbReference type="Pfam" id="PF14111"/>
    </source>
</evidence>
<reference evidence="3" key="1">
    <citation type="submission" date="2018-11" db="EMBL/GenBank/DDBJ databases">
        <authorList>
            <person name="Grassa J C."/>
        </authorList>
    </citation>
    <scope>NUCLEOTIDE SEQUENCE [LARGE SCALE GENOMIC DNA]</scope>
</reference>
<feature type="domain" description="DUF4283" evidence="2">
    <location>
        <begin position="51"/>
        <end position="125"/>
    </location>
</feature>
<evidence type="ECO:0000313" key="3">
    <source>
        <dbReference type="EnsemblPlants" id="cds.evm.model.06.823"/>
    </source>
</evidence>
<dbReference type="Pfam" id="PF14111">
    <property type="entry name" value="DUF4283"/>
    <property type="match status" value="1"/>
</dbReference>
<name>A0A803Q042_CANSA</name>
<accession>A0A803Q042</accession>
<dbReference type="EnsemblPlants" id="evm.model.06.823">
    <property type="protein sequence ID" value="cds.evm.model.06.823"/>
    <property type="gene ID" value="evm.TU.06.823"/>
</dbReference>
<proteinExistence type="predicted"/>
<dbReference type="InterPro" id="IPR025558">
    <property type="entry name" value="DUF4283"/>
</dbReference>
<feature type="region of interest" description="Disordered" evidence="1">
    <location>
        <begin position="393"/>
        <end position="413"/>
    </location>
</feature>
<dbReference type="InterPro" id="IPR036691">
    <property type="entry name" value="Endo/exonu/phosph_ase_sf"/>
</dbReference>
<organism evidence="3 4">
    <name type="scientific">Cannabis sativa</name>
    <name type="common">Hemp</name>
    <name type="synonym">Marijuana</name>
    <dbReference type="NCBI Taxonomy" id="3483"/>
    <lineage>
        <taxon>Eukaryota</taxon>
        <taxon>Viridiplantae</taxon>
        <taxon>Streptophyta</taxon>
        <taxon>Embryophyta</taxon>
        <taxon>Tracheophyta</taxon>
        <taxon>Spermatophyta</taxon>
        <taxon>Magnoliopsida</taxon>
        <taxon>eudicotyledons</taxon>
        <taxon>Gunneridae</taxon>
        <taxon>Pentapetalae</taxon>
        <taxon>rosids</taxon>
        <taxon>fabids</taxon>
        <taxon>Rosales</taxon>
        <taxon>Cannabaceae</taxon>
        <taxon>Cannabis</taxon>
    </lineage>
</organism>
<dbReference type="SUPFAM" id="SSF56219">
    <property type="entry name" value="DNase I-like"/>
    <property type="match status" value="1"/>
</dbReference>